<evidence type="ECO:0000313" key="2">
    <source>
        <dbReference type="EMBL" id="PTM47643.1"/>
    </source>
</evidence>
<evidence type="ECO:0000256" key="1">
    <source>
        <dbReference type="SAM" id="SignalP"/>
    </source>
</evidence>
<dbReference type="Proteomes" id="UP000240996">
    <property type="component" value="Unassembled WGS sequence"/>
</dbReference>
<dbReference type="RefSeq" id="WP_107930768.1">
    <property type="nucleotide sequence ID" value="NZ_PZZN01000001.1"/>
</dbReference>
<organism evidence="2 3">
    <name type="scientific">Sphingomonas aerolata</name>
    <dbReference type="NCBI Taxonomy" id="185951"/>
    <lineage>
        <taxon>Bacteria</taxon>
        <taxon>Pseudomonadati</taxon>
        <taxon>Pseudomonadota</taxon>
        <taxon>Alphaproteobacteria</taxon>
        <taxon>Sphingomonadales</taxon>
        <taxon>Sphingomonadaceae</taxon>
        <taxon>Sphingomonas</taxon>
    </lineage>
</organism>
<dbReference type="AlphaFoldDB" id="A0A2T4YV15"/>
<keyword evidence="3" id="KW-1185">Reference proteome</keyword>
<feature type="chain" id="PRO_5015419642" evidence="1">
    <location>
        <begin position="34"/>
        <end position="811"/>
    </location>
</feature>
<gene>
    <name evidence="2" type="ORF">C8J24_1042</name>
</gene>
<protein>
    <submittedName>
        <fullName evidence="2">Uncharacterized protein</fullName>
    </submittedName>
</protein>
<dbReference type="EMBL" id="PZZN01000001">
    <property type="protein sequence ID" value="PTM47643.1"/>
    <property type="molecule type" value="Genomic_DNA"/>
</dbReference>
<comment type="caution">
    <text evidence="2">The sequence shown here is derived from an EMBL/GenBank/DDBJ whole genome shotgun (WGS) entry which is preliminary data.</text>
</comment>
<accession>A0A2T4YV15</accession>
<sequence length="811" mass="85104">MAVSRFPLGASITRSGRIALLFAALLPLTPAQADPAAFDLSGPALNVTVTHGATTLPIGQVPNLSEGDRITVSADLPRDQGVHYLLVAAFLRGATNPPPKDWFTQAKTWERKKNTLDLTVPAGARQLILFLAPETGGGYDSIVDAVRKQPGAFVRASQELNQASLDRARLDTFLDSIHRLERTHPEQIEAVSPVLTRSLSITLKAECLEQAIDLQAACLTQSRSSLLLADNHSASLTETLVGAPTDLALQLAATPEAGYGYYSSYIGVVRDLARIFGAFQSTQFQYIPALGRAAEARLSLLLNAAPSFAKPKSVMVAALPAIEAPEPPPLRTIAPGRALCRAREGVLLPVEGAPLIYATRYAHAMAVRVTRADGSTLDLPVSADVERGGFLLAGPGSDGGDVRAGFDATLHGVWGFTPFDGPRFRIQSPRANSWRAIEGTTVIAGRDNSLTIEGGAAACVEDIALARTSGTTEPLKWATLPDGRITAMIPKAQIAAGQINLLIRQQGIADVDTIALTALTETGRIDAFTLRAGDLHGVLTGTRLDTVASLSVDGAVFSPGAVVRTGKADKRVMTVDTPAPVAAWTADQDRSGRATLKDGRVLPVTVHVAPARPSVTLIDKTIAPAAHAASLPITLPSSTVMPLDASLTFSLRGAGATRFSGREQVEIATVDGRASTVIAAANGYRVQSAQVAIATIEPAKALGVSAYGPLHYRLLQDGVESDWAPLITLVRLPTLTGVTCDKGAPRCLLNGDALYLLAAVGGDAQFTGAAAIPDGYTASTVAIPRPTDTLFLKLRDDDSVVATAKPNVVDR</sequence>
<feature type="signal peptide" evidence="1">
    <location>
        <begin position="1"/>
        <end position="33"/>
    </location>
</feature>
<name>A0A2T4YV15_9SPHN</name>
<evidence type="ECO:0000313" key="3">
    <source>
        <dbReference type="Proteomes" id="UP000240996"/>
    </source>
</evidence>
<reference evidence="2 3" key="1">
    <citation type="submission" date="2018-04" db="EMBL/GenBank/DDBJ databases">
        <title>Genomic Encyclopedia of Type Strains, Phase III (KMG-III): the genomes of soil and plant-associated and newly described type strains.</title>
        <authorList>
            <person name="Whitman W."/>
        </authorList>
    </citation>
    <scope>NUCLEOTIDE SEQUENCE [LARGE SCALE GENOMIC DNA]</scope>
    <source>
        <strain evidence="2 3">NW12</strain>
    </source>
</reference>
<proteinExistence type="predicted"/>
<keyword evidence="1" id="KW-0732">Signal</keyword>